<dbReference type="AlphaFoldDB" id="A0A915EM53"/>
<dbReference type="Proteomes" id="UP000887574">
    <property type="component" value="Unplaced"/>
</dbReference>
<evidence type="ECO:0000256" key="1">
    <source>
        <dbReference type="SAM" id="MobiDB-lite"/>
    </source>
</evidence>
<dbReference type="Gene3D" id="4.10.60.30">
    <property type="entry name" value="Nanos, RNA-binding domain"/>
    <property type="match status" value="1"/>
</dbReference>
<proteinExistence type="predicted"/>
<accession>A0A915EM53</accession>
<feature type="region of interest" description="Disordered" evidence="1">
    <location>
        <begin position="156"/>
        <end position="184"/>
    </location>
</feature>
<sequence>MVYSQDSRRRPPFQSVDQPIYSTGTLVRFDRGCCYYSQLVVVPPEPRNSMAHSDGNWRKKSTASENQVFHAEDNRIVCYFCQWLGATSTSHNMFDRGEVNCPRFSKRSGCPICNNKESSPHIEIDCPMFESKDKSSFIKAATEFKEREITPGYRESASEYRGNSAFNQPRASNRGGFSGKFASR</sequence>
<evidence type="ECO:0000313" key="2">
    <source>
        <dbReference type="Proteomes" id="UP000887574"/>
    </source>
</evidence>
<dbReference type="InterPro" id="IPR038129">
    <property type="entry name" value="Nanos_sf"/>
</dbReference>
<evidence type="ECO:0000313" key="3">
    <source>
        <dbReference type="WBParaSite" id="jg8262"/>
    </source>
</evidence>
<keyword evidence="2" id="KW-1185">Reference proteome</keyword>
<reference evidence="3" key="1">
    <citation type="submission" date="2022-11" db="UniProtKB">
        <authorList>
            <consortium name="WormBaseParasite"/>
        </authorList>
    </citation>
    <scope>IDENTIFICATION</scope>
</reference>
<organism evidence="2 3">
    <name type="scientific">Ditylenchus dipsaci</name>
    <dbReference type="NCBI Taxonomy" id="166011"/>
    <lineage>
        <taxon>Eukaryota</taxon>
        <taxon>Metazoa</taxon>
        <taxon>Ecdysozoa</taxon>
        <taxon>Nematoda</taxon>
        <taxon>Chromadorea</taxon>
        <taxon>Rhabditida</taxon>
        <taxon>Tylenchina</taxon>
        <taxon>Tylenchomorpha</taxon>
        <taxon>Sphaerularioidea</taxon>
        <taxon>Anguinidae</taxon>
        <taxon>Anguininae</taxon>
        <taxon>Ditylenchus</taxon>
    </lineage>
</organism>
<name>A0A915EM53_9BILA</name>
<protein>
    <submittedName>
        <fullName evidence="3">Nanos-type domain-containing protein</fullName>
    </submittedName>
</protein>
<dbReference type="WBParaSite" id="jg8262">
    <property type="protein sequence ID" value="jg8262"/>
    <property type="gene ID" value="jg8262"/>
</dbReference>